<sequence length="167" mass="18678">MNLMRIIRHLVTGQSVVKRAFPPDTLNTIKQAIARSETTHSGEIVFAVEAALDLSLLLKNHFSRERAIDVFSLLRVWDTEQNNGVMIYLLMADHSVEIIADRGIHTRVEQTEWDAACHTMETAFSQGQFEQGILTGIDVITKVLQQCFPADSAGKRKSELSDCPVVL</sequence>
<gene>
    <name evidence="2" type="ORF">NSMM_720001</name>
</gene>
<organism evidence="2 3">
    <name type="scientific">Nitrosomonas mobilis</name>
    <dbReference type="NCBI Taxonomy" id="51642"/>
    <lineage>
        <taxon>Bacteria</taxon>
        <taxon>Pseudomonadati</taxon>
        <taxon>Pseudomonadota</taxon>
        <taxon>Betaproteobacteria</taxon>
        <taxon>Nitrosomonadales</taxon>
        <taxon>Nitrosomonadaceae</taxon>
        <taxon>Nitrosomonas</taxon>
    </lineage>
</organism>
<feature type="domain" description="TPM" evidence="1">
    <location>
        <begin position="21"/>
        <end position="142"/>
    </location>
</feature>
<protein>
    <recommendedName>
        <fullName evidence="1">TPM domain-containing protein</fullName>
    </recommendedName>
</protein>
<dbReference type="Pfam" id="PF04536">
    <property type="entry name" value="TPM_phosphatase"/>
    <property type="match status" value="1"/>
</dbReference>
<evidence type="ECO:0000313" key="2">
    <source>
        <dbReference type="EMBL" id="SCZ86750.1"/>
    </source>
</evidence>
<dbReference type="PANTHER" id="PTHR30373">
    <property type="entry name" value="UPF0603 PROTEIN YGCG"/>
    <property type="match status" value="1"/>
</dbReference>
<dbReference type="Gene3D" id="3.10.310.50">
    <property type="match status" value="1"/>
</dbReference>
<dbReference type="Proteomes" id="UP000198729">
    <property type="component" value="Unassembled WGS sequence"/>
</dbReference>
<name>A0A1G5SIQ1_9PROT</name>
<proteinExistence type="predicted"/>
<dbReference type="AlphaFoldDB" id="A0A1G5SIQ1"/>
<evidence type="ECO:0000313" key="3">
    <source>
        <dbReference type="Proteomes" id="UP000198729"/>
    </source>
</evidence>
<accession>A0A1G5SIQ1</accession>
<dbReference type="EMBL" id="FMWO01000083">
    <property type="protein sequence ID" value="SCZ86750.1"/>
    <property type="molecule type" value="Genomic_DNA"/>
</dbReference>
<keyword evidence="3" id="KW-1185">Reference proteome</keyword>
<dbReference type="InterPro" id="IPR007621">
    <property type="entry name" value="TPM_dom"/>
</dbReference>
<dbReference type="PANTHER" id="PTHR30373:SF8">
    <property type="entry name" value="BLL7265 PROTEIN"/>
    <property type="match status" value="1"/>
</dbReference>
<evidence type="ECO:0000259" key="1">
    <source>
        <dbReference type="Pfam" id="PF04536"/>
    </source>
</evidence>
<reference evidence="2 3" key="1">
    <citation type="submission" date="2016-10" db="EMBL/GenBank/DDBJ databases">
        <authorList>
            <person name="de Groot N.N."/>
        </authorList>
    </citation>
    <scope>NUCLEOTIDE SEQUENCE [LARGE SCALE GENOMIC DNA]</scope>
    <source>
        <strain evidence="2">1</strain>
    </source>
</reference>
<dbReference type="OrthoDB" id="5683663at2"/>